<dbReference type="InterPro" id="IPR051910">
    <property type="entry name" value="ComF/GntX_DNA_util-trans"/>
</dbReference>
<dbReference type="Gene3D" id="3.40.50.2020">
    <property type="match status" value="1"/>
</dbReference>
<evidence type="ECO:0000256" key="1">
    <source>
        <dbReference type="ARBA" id="ARBA00008007"/>
    </source>
</evidence>
<name>A0A9D1E3H8_9BACT</name>
<dbReference type="SUPFAM" id="SSF53271">
    <property type="entry name" value="PRTase-like"/>
    <property type="match status" value="1"/>
</dbReference>
<protein>
    <submittedName>
        <fullName evidence="4">ComF family protein</fullName>
    </submittedName>
</protein>
<feature type="domain" description="Phosphoribosyltransferase" evidence="2">
    <location>
        <begin position="140"/>
        <end position="240"/>
    </location>
</feature>
<dbReference type="CDD" id="cd06223">
    <property type="entry name" value="PRTases_typeI"/>
    <property type="match status" value="1"/>
</dbReference>
<dbReference type="Proteomes" id="UP000824200">
    <property type="component" value="Unassembled WGS sequence"/>
</dbReference>
<dbReference type="EMBL" id="DVHL01000016">
    <property type="protein sequence ID" value="HIR65606.1"/>
    <property type="molecule type" value="Genomic_DNA"/>
</dbReference>
<dbReference type="PANTHER" id="PTHR47505:SF1">
    <property type="entry name" value="DNA UTILIZATION PROTEIN YHGH"/>
    <property type="match status" value="1"/>
</dbReference>
<reference evidence="4" key="2">
    <citation type="journal article" date="2021" name="PeerJ">
        <title>Extensive microbial diversity within the chicken gut microbiome revealed by metagenomics and culture.</title>
        <authorList>
            <person name="Gilroy R."/>
            <person name="Ravi A."/>
            <person name="Getino M."/>
            <person name="Pursley I."/>
            <person name="Horton D.L."/>
            <person name="Alikhan N.F."/>
            <person name="Baker D."/>
            <person name="Gharbi K."/>
            <person name="Hall N."/>
            <person name="Watson M."/>
            <person name="Adriaenssens E.M."/>
            <person name="Foster-Nyarko E."/>
            <person name="Jarju S."/>
            <person name="Secka A."/>
            <person name="Antonio M."/>
            <person name="Oren A."/>
            <person name="Chaudhuri R.R."/>
            <person name="La Ragione R."/>
            <person name="Hildebrand F."/>
            <person name="Pallen M.J."/>
        </authorList>
    </citation>
    <scope>NUCLEOTIDE SEQUENCE</scope>
    <source>
        <strain evidence="4">CHK121-14286</strain>
    </source>
</reference>
<evidence type="ECO:0000259" key="3">
    <source>
        <dbReference type="Pfam" id="PF18912"/>
    </source>
</evidence>
<proteinExistence type="inferred from homology"/>
<evidence type="ECO:0000259" key="2">
    <source>
        <dbReference type="Pfam" id="PF00156"/>
    </source>
</evidence>
<evidence type="ECO:0000313" key="4">
    <source>
        <dbReference type="EMBL" id="HIR65606.1"/>
    </source>
</evidence>
<reference evidence="4" key="1">
    <citation type="submission" date="2020-10" db="EMBL/GenBank/DDBJ databases">
        <authorList>
            <person name="Gilroy R."/>
        </authorList>
    </citation>
    <scope>NUCLEOTIDE SEQUENCE</scope>
    <source>
        <strain evidence="4">CHK121-14286</strain>
    </source>
</reference>
<dbReference type="AlphaFoldDB" id="A0A9D1E3H8"/>
<feature type="domain" description="Double zinc ribbon" evidence="3">
    <location>
        <begin position="21"/>
        <end position="70"/>
    </location>
</feature>
<comment type="similarity">
    <text evidence="1">Belongs to the ComF/GntX family.</text>
</comment>
<dbReference type="PANTHER" id="PTHR47505">
    <property type="entry name" value="DNA UTILIZATION PROTEIN YHGH"/>
    <property type="match status" value="1"/>
</dbReference>
<sequence>MKNFWRKAKEALREALAPSDARCICCGDEVFDRLGFCENCLKEVTFNNGKTCKLCGVALHGEEDYCGNCAFEKNYFDRCFSPFCYDGAVKKAILKLKFGKIATNAKVFARYLAYCVSKNDVHFDVVTFVPMTKRARKQRGYNQAQLLAEYFCDTMDIDAPVKLLEKVKETQRQETLNKAQRKENLVGAFVATTPLDGKNILLIDDIKTTGSTLNQCARALKKKGAKSVVCLTVASREEKTAWEIEEEV</sequence>
<dbReference type="InterPro" id="IPR029057">
    <property type="entry name" value="PRTase-like"/>
</dbReference>
<dbReference type="Pfam" id="PF00156">
    <property type="entry name" value="Pribosyltran"/>
    <property type="match status" value="1"/>
</dbReference>
<dbReference type="InterPro" id="IPR000836">
    <property type="entry name" value="PRTase_dom"/>
</dbReference>
<dbReference type="InterPro" id="IPR044005">
    <property type="entry name" value="DZR_2"/>
</dbReference>
<organism evidence="4 5">
    <name type="scientific">Candidatus Fimimonas gallinarum</name>
    <dbReference type="NCBI Taxonomy" id="2840821"/>
    <lineage>
        <taxon>Bacteria</taxon>
        <taxon>Pseudomonadati</taxon>
        <taxon>Myxococcota</taxon>
        <taxon>Myxococcia</taxon>
        <taxon>Myxococcales</taxon>
        <taxon>Cystobacterineae</taxon>
        <taxon>Myxococcaceae</taxon>
        <taxon>Myxococcaceae incertae sedis</taxon>
        <taxon>Candidatus Fimimonas</taxon>
    </lineage>
</organism>
<dbReference type="Pfam" id="PF18912">
    <property type="entry name" value="DZR_2"/>
    <property type="match status" value="1"/>
</dbReference>
<gene>
    <name evidence="4" type="ORF">IAC95_01795</name>
</gene>
<evidence type="ECO:0000313" key="5">
    <source>
        <dbReference type="Proteomes" id="UP000824200"/>
    </source>
</evidence>
<comment type="caution">
    <text evidence="4">The sequence shown here is derived from an EMBL/GenBank/DDBJ whole genome shotgun (WGS) entry which is preliminary data.</text>
</comment>
<accession>A0A9D1E3H8</accession>